<dbReference type="EMBL" id="QOCW01000028">
    <property type="protein sequence ID" value="RBW67915.1"/>
    <property type="molecule type" value="Genomic_DNA"/>
</dbReference>
<organism evidence="2 3">
    <name type="scientific">Bacillus taeanensis</name>
    <dbReference type="NCBI Taxonomy" id="273032"/>
    <lineage>
        <taxon>Bacteria</taxon>
        <taxon>Bacillati</taxon>
        <taxon>Bacillota</taxon>
        <taxon>Bacilli</taxon>
        <taxon>Bacillales</taxon>
        <taxon>Bacillaceae</taxon>
        <taxon>Bacillus</taxon>
    </lineage>
</organism>
<feature type="transmembrane region" description="Helical" evidence="1">
    <location>
        <begin position="33"/>
        <end position="54"/>
    </location>
</feature>
<name>A0A366XS11_9BACI</name>
<comment type="caution">
    <text evidence="2">The sequence shown here is derived from an EMBL/GenBank/DDBJ whole genome shotgun (WGS) entry which is preliminary data.</text>
</comment>
<feature type="non-terminal residue" evidence="2">
    <location>
        <position position="1"/>
    </location>
</feature>
<dbReference type="AlphaFoldDB" id="A0A366XS11"/>
<evidence type="ECO:0000256" key="1">
    <source>
        <dbReference type="SAM" id="Phobius"/>
    </source>
</evidence>
<protein>
    <submittedName>
        <fullName evidence="2">Uncharacterized protein</fullName>
    </submittedName>
</protein>
<keyword evidence="3" id="KW-1185">Reference proteome</keyword>
<keyword evidence="1" id="KW-1133">Transmembrane helix</keyword>
<proteinExistence type="predicted"/>
<evidence type="ECO:0000313" key="2">
    <source>
        <dbReference type="EMBL" id="RBW67915.1"/>
    </source>
</evidence>
<keyword evidence="1" id="KW-0472">Membrane</keyword>
<evidence type="ECO:0000313" key="3">
    <source>
        <dbReference type="Proteomes" id="UP000253314"/>
    </source>
</evidence>
<accession>A0A366XS11</accession>
<reference evidence="2 3" key="1">
    <citation type="submission" date="2018-07" db="EMBL/GenBank/DDBJ databases">
        <title>Lottiidibacillus patelloidae gen. nov., sp. nov., isolated from the intestinal tract of a marine limpet and the reclassification of B. taeanensis BH030017T, B. algicola KMM 3737T and B. hwajinpoensis SW-72T as genus Lottiidibacillus.</title>
        <authorList>
            <person name="Liu R."/>
            <person name="Huang Z."/>
        </authorList>
    </citation>
    <scope>NUCLEOTIDE SEQUENCE [LARGE SCALE GENOMIC DNA]</scope>
    <source>
        <strain evidence="2 3">BH030017</strain>
    </source>
</reference>
<feature type="transmembrane region" description="Helical" evidence="1">
    <location>
        <begin position="66"/>
        <end position="87"/>
    </location>
</feature>
<dbReference type="Proteomes" id="UP000253314">
    <property type="component" value="Unassembled WGS sequence"/>
</dbReference>
<sequence length="112" mass="12859">VLHGIGFHALQTLILPAWFLEKTPVQNRFKKRLLHSGSIAWMLMILLIGIQTGLSRPVFELTILPILGSCLLFVWLGTVIITLVLFIKQRRDDSLPIDQPSFVEKRDKNIYH</sequence>
<gene>
    <name evidence="2" type="ORF">DS031_19770</name>
</gene>
<keyword evidence="1" id="KW-0812">Transmembrane</keyword>